<proteinExistence type="inferred from homology"/>
<reference evidence="9" key="1">
    <citation type="journal article" date="2019" name="Nat. Commun.">
        <title>The genome of broomcorn millet.</title>
        <authorList>
            <person name="Zou C."/>
            <person name="Miki D."/>
            <person name="Li D."/>
            <person name="Tang Q."/>
            <person name="Xiao L."/>
            <person name="Rajput S."/>
            <person name="Deng P."/>
            <person name="Jia W."/>
            <person name="Huang R."/>
            <person name="Zhang M."/>
            <person name="Sun Y."/>
            <person name="Hu J."/>
            <person name="Fu X."/>
            <person name="Schnable P.S."/>
            <person name="Li F."/>
            <person name="Zhang H."/>
            <person name="Feng B."/>
            <person name="Zhu X."/>
            <person name="Liu R."/>
            <person name="Schnable J.C."/>
            <person name="Zhu J.-K."/>
            <person name="Zhang H."/>
        </authorList>
    </citation>
    <scope>NUCLEOTIDE SEQUENCE [LARGE SCALE GENOMIC DNA]</scope>
</reference>
<evidence type="ECO:0000256" key="2">
    <source>
        <dbReference type="ARBA" id="ARBA00022729"/>
    </source>
</evidence>
<evidence type="ECO:0000256" key="3">
    <source>
        <dbReference type="ARBA" id="ARBA00023180"/>
    </source>
</evidence>
<dbReference type="Pfam" id="PF04833">
    <property type="entry name" value="COBRA"/>
    <property type="match status" value="1"/>
</dbReference>
<name>A0A3L6QAZ3_PANMI</name>
<feature type="compositionally biased region" description="Low complexity" evidence="5">
    <location>
        <begin position="140"/>
        <end position="167"/>
    </location>
</feature>
<comment type="similarity">
    <text evidence="1 4">Belongs to the COBRA family.</text>
</comment>
<accession>A0A3L6QAZ3</accession>
<dbReference type="STRING" id="4540.A0A3L6QAZ3"/>
<dbReference type="OrthoDB" id="1884438at2759"/>
<dbReference type="AlphaFoldDB" id="A0A3L6QAZ3"/>
<dbReference type="Pfam" id="PF25079">
    <property type="entry name" value="COB_C"/>
    <property type="match status" value="1"/>
</dbReference>
<evidence type="ECO:0000256" key="6">
    <source>
        <dbReference type="SAM" id="SignalP"/>
    </source>
</evidence>
<evidence type="ECO:0000256" key="5">
    <source>
        <dbReference type="SAM" id="MobiDB-lite"/>
    </source>
</evidence>
<dbReference type="GO" id="GO:0052324">
    <property type="term" value="P:plant-type cell wall cellulose biosynthetic process"/>
    <property type="evidence" value="ECO:0007669"/>
    <property type="project" value="TreeGrafter"/>
</dbReference>
<comment type="caution">
    <text evidence="8">The sequence shown here is derived from an EMBL/GenBank/DDBJ whole genome shotgun (WGS) entry which is preliminary data.</text>
</comment>
<feature type="chain" id="PRO_5018055502" description="COBRA-like protein" evidence="6">
    <location>
        <begin position="25"/>
        <end position="445"/>
    </location>
</feature>
<dbReference type="GO" id="GO:0010215">
    <property type="term" value="P:cellulose microfibril organization"/>
    <property type="evidence" value="ECO:0007669"/>
    <property type="project" value="InterPro"/>
</dbReference>
<dbReference type="GO" id="GO:0005886">
    <property type="term" value="C:plasma membrane"/>
    <property type="evidence" value="ECO:0007669"/>
    <property type="project" value="TreeGrafter"/>
</dbReference>
<dbReference type="EMBL" id="PQIB02000013">
    <property type="protein sequence ID" value="RLM75401.1"/>
    <property type="molecule type" value="Genomic_DNA"/>
</dbReference>
<feature type="signal peptide" evidence="6">
    <location>
        <begin position="1"/>
        <end position="24"/>
    </location>
</feature>
<evidence type="ECO:0000256" key="1">
    <source>
        <dbReference type="ARBA" id="ARBA00005507"/>
    </source>
</evidence>
<keyword evidence="3" id="KW-0325">Glycoprotein</keyword>
<evidence type="ECO:0000256" key="4">
    <source>
        <dbReference type="PIRNR" id="PIRNR038122"/>
    </source>
</evidence>
<dbReference type="PANTHER" id="PTHR31673:SF30">
    <property type="entry name" value="COBRA-LIKE PROTEIN 6"/>
    <property type="match status" value="1"/>
</dbReference>
<feature type="region of interest" description="Disordered" evidence="5">
    <location>
        <begin position="257"/>
        <end position="278"/>
    </location>
</feature>
<evidence type="ECO:0000313" key="8">
    <source>
        <dbReference type="EMBL" id="RLM75401.1"/>
    </source>
</evidence>
<protein>
    <recommendedName>
        <fullName evidence="4">COBRA-like protein</fullName>
    </recommendedName>
</protein>
<evidence type="ECO:0000259" key="7">
    <source>
        <dbReference type="Pfam" id="PF25079"/>
    </source>
</evidence>
<evidence type="ECO:0000313" key="9">
    <source>
        <dbReference type="Proteomes" id="UP000275267"/>
    </source>
</evidence>
<keyword evidence="2 6" id="KW-0732">Signal</keyword>
<sequence>MGMERFVFVLLVLSCCSSSRFADGYDPIDPNGDITINWDFQSLDVKAANTYTVMVSIHNHQLYRHIERPGWRLSWSWAGKEVIWDARGAEATEQGDCSRVGGGSRPHCCQKRPVMADLLPGTPFNQQVANCCRGACCRPSPRTTSRPPPRSRWSSASTPPPGRAAARSPRRRGASTSACRGTRAATPPKVPPTRSKVDRNRHVQVLLTWRVTCSYSQYREARPQSCCVSLSTFYSSGIVPCPRCTCGCQGSPTSPQCVSGDEPAPPPPAGGGGDDDEPAAPLVRCSEHMCPIRVHWHVKVNYRRYWRVKVTVSNYNLVRNYSDRNLVLQHPNLRSLTQLFSFNYKPLVEYGTLNDTGMLWGIRYYNEMLLQDGNVQTEMILEKSEGEFTFSGGWAFPRRVYFDGHECVMPPADQYPALPNGAAAMWRRSLAAGACMVLPSFLALV</sequence>
<gene>
    <name evidence="8" type="ORF">C2845_PM15G16020</name>
</gene>
<organism evidence="8 9">
    <name type="scientific">Panicum miliaceum</name>
    <name type="common">Proso millet</name>
    <name type="synonym">Broomcorn millet</name>
    <dbReference type="NCBI Taxonomy" id="4540"/>
    <lineage>
        <taxon>Eukaryota</taxon>
        <taxon>Viridiplantae</taxon>
        <taxon>Streptophyta</taxon>
        <taxon>Embryophyta</taxon>
        <taxon>Tracheophyta</taxon>
        <taxon>Spermatophyta</taxon>
        <taxon>Magnoliopsida</taxon>
        <taxon>Liliopsida</taxon>
        <taxon>Poales</taxon>
        <taxon>Poaceae</taxon>
        <taxon>PACMAD clade</taxon>
        <taxon>Panicoideae</taxon>
        <taxon>Panicodae</taxon>
        <taxon>Paniceae</taxon>
        <taxon>Panicinae</taxon>
        <taxon>Panicum</taxon>
        <taxon>Panicum sect. Panicum</taxon>
    </lineage>
</organism>
<dbReference type="InterPro" id="IPR006918">
    <property type="entry name" value="COBRA_pln"/>
</dbReference>
<dbReference type="InterPro" id="IPR056900">
    <property type="entry name" value="COB_C"/>
</dbReference>
<feature type="domain" description="COBRA C-terminal" evidence="7">
    <location>
        <begin position="225"/>
        <end position="416"/>
    </location>
</feature>
<dbReference type="PIRSF" id="PIRSF038122">
    <property type="entry name" value="COBRA"/>
    <property type="match status" value="1"/>
</dbReference>
<dbReference type="Proteomes" id="UP000275267">
    <property type="component" value="Unassembled WGS sequence"/>
</dbReference>
<keyword evidence="9" id="KW-1185">Reference proteome</keyword>
<dbReference type="PANTHER" id="PTHR31673">
    <property type="entry name" value="PROTEIN COBRA"/>
    <property type="match status" value="1"/>
</dbReference>
<feature type="region of interest" description="Disordered" evidence="5">
    <location>
        <begin position="140"/>
        <end position="197"/>
    </location>
</feature>